<evidence type="ECO:0000256" key="3">
    <source>
        <dbReference type="ARBA" id="ARBA00022723"/>
    </source>
</evidence>
<evidence type="ECO:0000256" key="4">
    <source>
        <dbReference type="ARBA" id="ARBA00022833"/>
    </source>
</evidence>
<evidence type="ECO:0000256" key="6">
    <source>
        <dbReference type="PROSITE-ProRule" id="PRU00236"/>
    </source>
</evidence>
<feature type="region of interest" description="Disordered" evidence="7">
    <location>
        <begin position="537"/>
        <end position="591"/>
    </location>
</feature>
<dbReference type="GO" id="GO:0070403">
    <property type="term" value="F:NAD+ binding"/>
    <property type="evidence" value="ECO:0007669"/>
    <property type="project" value="InterPro"/>
</dbReference>
<feature type="region of interest" description="Disordered" evidence="7">
    <location>
        <begin position="1433"/>
        <end position="1481"/>
    </location>
</feature>
<dbReference type="PANTHER" id="PTHR11085">
    <property type="entry name" value="NAD-DEPENDENT PROTEIN DEACYLASE SIRTUIN-5, MITOCHONDRIAL-RELATED"/>
    <property type="match status" value="1"/>
</dbReference>
<feature type="compositionally biased region" description="Low complexity" evidence="7">
    <location>
        <begin position="574"/>
        <end position="587"/>
    </location>
</feature>
<keyword evidence="3 6" id="KW-0479">Metal-binding</keyword>
<feature type="compositionally biased region" description="Basic and acidic residues" evidence="7">
    <location>
        <begin position="547"/>
        <end position="573"/>
    </location>
</feature>
<evidence type="ECO:0000256" key="7">
    <source>
        <dbReference type="SAM" id="MobiDB-lite"/>
    </source>
</evidence>
<dbReference type="GO" id="GO:0046872">
    <property type="term" value="F:metal ion binding"/>
    <property type="evidence" value="ECO:0007669"/>
    <property type="project" value="UniProtKB-KW"/>
</dbReference>
<keyword evidence="5" id="KW-0520">NAD</keyword>
<dbReference type="SUPFAM" id="SSF52467">
    <property type="entry name" value="DHS-like NAD/FAD-binding domain"/>
    <property type="match status" value="1"/>
</dbReference>
<name>A0A7S4FPL1_9EUGL</name>
<dbReference type="PANTHER" id="PTHR11085:SF6">
    <property type="entry name" value="NAD-DEPENDENT PROTEIN DEACETYLASE SIRTUIN-2"/>
    <property type="match status" value="1"/>
</dbReference>
<keyword evidence="4 6" id="KW-0862">Zinc</keyword>
<evidence type="ECO:0000256" key="2">
    <source>
        <dbReference type="ARBA" id="ARBA00022679"/>
    </source>
</evidence>
<sequence length="1582" mass="179298">MTTDEDQQKGLLFQVCDAFDKIHPAGSDREGWAFYGETRVGKTFLKNHLLWLTEESRMSYARNKLWATAANDLESLDWLYRTMAEDEPQQEFVLRVLQDAQKNPSQIKFMLYQPSTLDQKEYIHSAEDEEIKELYSDEDEEGDKDSILVENRRRNGVKQCLKRPKPKKLYPSYVLPGYEMGCKSTTPCRIRIRYGRTYQLLVRYHTESYLQDLLKGAINLDPKDPDDRNELEFRRNVYCKAVKGMRPDDMPTSERDSWRQSAATEALKFCHDVEQVLWSEYRVVLPAKRCTRDEDRLFVRRQLKEIVGLGEFSQDPEAAEDPEEKAVSSAVYLQSCAVQEVIVWVPCGLVEGNVEFWDLPGRDTGRAELERQEGLRSAKRLLVLTDNELGLQVGNHPHWHRELLAGPPLNIAFLVTAEKSEGRFSQTMKMGFSVPDVQSTVWDNSAKGVWDFIEDYVDADRRHALQETPLLRPYFLNFLARTLDPPPRSETVEAQLDVMHGYELLGLLEHWRCLSVKNGLQDLQTYLEKLRAADAEGAAELPTGDGSKAEHKRERPEPHPEEPPLKRPRRTEGAESSSSSSNDADSTTTEDRLRKVYRDHRNQLAKIAELPLYKNVFDKLLKDICDAEAKNVERCLDDADPSDLRKALCGSRTRVNLSNLLLSNEFEQQIRRALQPLSGLLDKFGASFRNCVLSVFTDHPETDEWLNRHFSTELLVMDQSMPSDKLSLLPWIRECSRQTRDDAFRAVINKALAGARQQYNSLKRKVEGSLDPVAKLKRGVKGLMRQVREHVQRRCDQAFKAALPGERSRFAGKLLKEILPQVQERHNTSRGYTGIVNQEWLRQRCSELQELMKRFSDLDSRSFKAEDPKFHPCSHVKSSTALAKDPQALKYVQFQNQLLLYFRALGRQCLPKYVEVRRAELHAGAPLTVLRPVSYGGDSTPIRRSTTKLQQMCRWFEDLQSEACSGQERPGLHEIPVERMFLASLNTESSLLVALLLSMGYNPTIQMQHWLRRTLQDVVERVVKLRDLVASKGSNHWIVAWLVAWVLRFGARLNVHGGRMPLALHCGPLKVEFRPPQDVQCCDSDDSKRAYSLRCEWAADTGFHFRALEDAAWHQQRGAQVSSGWNLEKLVEVIRNLTEAPGGPKNDIVVLAGAGMSTNLGIASFRGKDGIFATLAKKYPELGDPRDIFSSPKFIRSPTHRKAFYEFSQHMLQQVSKSAGTDAHFFVKLLQNKGVLRRLYTQNIDMCDRLVGMGGKDDDTLVMAHGTYETARCLKCRREVPDVISVFLKGGIPQCGPQCNGPVKPDVVLYGDAMPAFYKACVKKDFASDCPPSLILILGTSLQVEPINSILDMVPGDVPKILFNDEDVDIFRQQNPETLMYCSSALREDIMASPMLTLTKDLYQSIGKLVDDLGWKDDFEALKRDGYGSATLEKLSQTRGRSSARSGCAPPRKKPPSTPPPPASPRKGPSLKAVGTTTEQDPKADLLVMADHVSGRGIRLAKITARNRSGRLSVEWYEDGPEDDAELTFALSGELERVGPRCGALLRSAEWVSVDAEKGTVKLRNDAAFKRRLQQKVVEADV</sequence>
<dbReference type="PROSITE" id="PS50305">
    <property type="entry name" value="SIRTUIN"/>
    <property type="match status" value="1"/>
</dbReference>
<accession>A0A7S4FPL1</accession>
<protein>
    <recommendedName>
        <fullName evidence="8">Deacetylase sirtuin-type domain-containing protein</fullName>
    </recommendedName>
</protein>
<dbReference type="InterPro" id="IPR003000">
    <property type="entry name" value="Sirtuin"/>
</dbReference>
<gene>
    <name evidence="9" type="ORF">EGYM00163_LOCUS17219</name>
</gene>
<feature type="binding site" evidence="6">
    <location>
        <position position="1273"/>
    </location>
    <ligand>
        <name>Zn(2+)</name>
        <dbReference type="ChEBI" id="CHEBI:29105"/>
    </ligand>
</feature>
<feature type="compositionally biased region" description="Polar residues" evidence="7">
    <location>
        <begin position="1434"/>
        <end position="1445"/>
    </location>
</feature>
<dbReference type="Gene3D" id="3.30.1600.10">
    <property type="entry name" value="SIR2/SIRT2 'Small Domain"/>
    <property type="match status" value="1"/>
</dbReference>
<dbReference type="InterPro" id="IPR029035">
    <property type="entry name" value="DHS-like_NAD/FAD-binding_dom"/>
</dbReference>
<comment type="cofactor">
    <cofactor evidence="1">
        <name>Zn(2+)</name>
        <dbReference type="ChEBI" id="CHEBI:29105"/>
    </cofactor>
</comment>
<dbReference type="Gene3D" id="3.40.50.1220">
    <property type="entry name" value="TPP-binding domain"/>
    <property type="match status" value="1"/>
</dbReference>
<keyword evidence="2" id="KW-0808">Transferase</keyword>
<feature type="binding site" evidence="6">
    <location>
        <position position="1299"/>
    </location>
    <ligand>
        <name>Zn(2+)</name>
        <dbReference type="ChEBI" id="CHEBI:29105"/>
    </ligand>
</feature>
<feature type="active site" description="Proton acceptor" evidence="6">
    <location>
        <position position="1265"/>
    </location>
</feature>
<evidence type="ECO:0000256" key="1">
    <source>
        <dbReference type="ARBA" id="ARBA00001947"/>
    </source>
</evidence>
<organism evidence="9">
    <name type="scientific">Eutreptiella gymnastica</name>
    <dbReference type="NCBI Taxonomy" id="73025"/>
    <lineage>
        <taxon>Eukaryota</taxon>
        <taxon>Discoba</taxon>
        <taxon>Euglenozoa</taxon>
        <taxon>Euglenida</taxon>
        <taxon>Spirocuta</taxon>
        <taxon>Euglenophyceae</taxon>
        <taxon>Eutreptiales</taxon>
        <taxon>Eutreptiaceae</taxon>
        <taxon>Eutreptiella</taxon>
    </lineage>
</organism>
<dbReference type="Pfam" id="PF02146">
    <property type="entry name" value="SIR2"/>
    <property type="match status" value="1"/>
</dbReference>
<evidence type="ECO:0000313" key="9">
    <source>
        <dbReference type="EMBL" id="CAE0806093.1"/>
    </source>
</evidence>
<dbReference type="GO" id="GO:0017136">
    <property type="term" value="F:histone deacetylase activity, NAD-dependent"/>
    <property type="evidence" value="ECO:0007669"/>
    <property type="project" value="TreeGrafter"/>
</dbReference>
<feature type="binding site" evidence="6">
    <location>
        <position position="1276"/>
    </location>
    <ligand>
        <name>Zn(2+)</name>
        <dbReference type="ChEBI" id="CHEBI:29105"/>
    </ligand>
</feature>
<dbReference type="EMBL" id="HBJA01048714">
    <property type="protein sequence ID" value="CAE0806093.1"/>
    <property type="molecule type" value="Transcribed_RNA"/>
</dbReference>
<evidence type="ECO:0000259" key="8">
    <source>
        <dbReference type="PROSITE" id="PS50305"/>
    </source>
</evidence>
<dbReference type="GO" id="GO:0005634">
    <property type="term" value="C:nucleus"/>
    <property type="evidence" value="ECO:0007669"/>
    <property type="project" value="TreeGrafter"/>
</dbReference>
<dbReference type="InterPro" id="IPR026590">
    <property type="entry name" value="Ssirtuin_cat_dom"/>
</dbReference>
<reference evidence="9" key="1">
    <citation type="submission" date="2021-01" db="EMBL/GenBank/DDBJ databases">
        <authorList>
            <person name="Corre E."/>
            <person name="Pelletier E."/>
            <person name="Niang G."/>
            <person name="Scheremetjew M."/>
            <person name="Finn R."/>
            <person name="Kale V."/>
            <person name="Holt S."/>
            <person name="Cochrane G."/>
            <person name="Meng A."/>
            <person name="Brown T."/>
            <person name="Cohen L."/>
        </authorList>
    </citation>
    <scope>NUCLEOTIDE SEQUENCE</scope>
    <source>
        <strain evidence="9">CCMP1594</strain>
    </source>
</reference>
<feature type="domain" description="Deacetylase sirtuin-type" evidence="8">
    <location>
        <begin position="1127"/>
        <end position="1416"/>
    </location>
</feature>
<proteinExistence type="predicted"/>
<feature type="binding site" evidence="6">
    <location>
        <position position="1295"/>
    </location>
    <ligand>
        <name>Zn(2+)</name>
        <dbReference type="ChEBI" id="CHEBI:29105"/>
    </ligand>
</feature>
<dbReference type="InterPro" id="IPR026591">
    <property type="entry name" value="Sirtuin_cat_small_dom_sf"/>
</dbReference>
<dbReference type="InterPro" id="IPR050134">
    <property type="entry name" value="NAD-dep_sirtuin_deacylases"/>
</dbReference>
<evidence type="ECO:0000256" key="5">
    <source>
        <dbReference type="ARBA" id="ARBA00023027"/>
    </source>
</evidence>